<evidence type="ECO:0000313" key="1">
    <source>
        <dbReference type="EMBL" id="KEQ81284.1"/>
    </source>
</evidence>
<gene>
    <name evidence="1" type="ORF">M438DRAFT_253705</name>
</gene>
<dbReference type="AlphaFoldDB" id="A0A074XC31"/>
<dbReference type="RefSeq" id="XP_029757471.1">
    <property type="nucleotide sequence ID" value="XM_029899681.1"/>
</dbReference>
<dbReference type="HOGENOM" id="CLU_2432765_0_0_1"/>
<keyword evidence="2" id="KW-1185">Reference proteome</keyword>
<evidence type="ECO:0000313" key="2">
    <source>
        <dbReference type="Proteomes" id="UP000030706"/>
    </source>
</evidence>
<name>A0A074XC31_AURPU</name>
<organism evidence="1 2">
    <name type="scientific">Aureobasidium pullulans EXF-150</name>
    <dbReference type="NCBI Taxonomy" id="1043002"/>
    <lineage>
        <taxon>Eukaryota</taxon>
        <taxon>Fungi</taxon>
        <taxon>Dikarya</taxon>
        <taxon>Ascomycota</taxon>
        <taxon>Pezizomycotina</taxon>
        <taxon>Dothideomycetes</taxon>
        <taxon>Dothideomycetidae</taxon>
        <taxon>Dothideales</taxon>
        <taxon>Saccotheciaceae</taxon>
        <taxon>Aureobasidium</taxon>
    </lineage>
</organism>
<dbReference type="EMBL" id="KL584992">
    <property type="protein sequence ID" value="KEQ81284.1"/>
    <property type="molecule type" value="Genomic_DNA"/>
</dbReference>
<feature type="non-terminal residue" evidence="1">
    <location>
        <position position="91"/>
    </location>
</feature>
<feature type="non-terminal residue" evidence="1">
    <location>
        <position position="1"/>
    </location>
</feature>
<reference evidence="1 2" key="1">
    <citation type="journal article" date="2014" name="BMC Genomics">
        <title>Genome sequencing of four Aureobasidium pullulans varieties: biotechnological potential, stress tolerance, and description of new species.</title>
        <authorList>
            <person name="Gostin Ar C."/>
            <person name="Ohm R.A."/>
            <person name="Kogej T."/>
            <person name="Sonjak S."/>
            <person name="Turk M."/>
            <person name="Zajc J."/>
            <person name="Zalar P."/>
            <person name="Grube M."/>
            <person name="Sun H."/>
            <person name="Han J."/>
            <person name="Sharma A."/>
            <person name="Chiniquy J."/>
            <person name="Ngan C.Y."/>
            <person name="Lipzen A."/>
            <person name="Barry K."/>
            <person name="Grigoriev I.V."/>
            <person name="Gunde-Cimerman N."/>
        </authorList>
    </citation>
    <scope>NUCLEOTIDE SEQUENCE [LARGE SCALE GENOMIC DNA]</scope>
    <source>
        <strain evidence="1 2">EXF-150</strain>
    </source>
</reference>
<dbReference type="OrthoDB" id="10254945at2759"/>
<dbReference type="GeneID" id="40741987"/>
<protein>
    <submittedName>
        <fullName evidence="1">Uncharacterized protein</fullName>
    </submittedName>
</protein>
<accession>A0A074XC31</accession>
<sequence>DFNAVMYGAMNAAGVPEDHKIKHIDLVSAFKRTNLTFATTIVHEFMHAFNLAHYKRPLGDAGNKVPHEPWLNDNRSNELGWATTQYLFGGS</sequence>
<proteinExistence type="predicted"/>
<dbReference type="Proteomes" id="UP000030706">
    <property type="component" value="Unassembled WGS sequence"/>
</dbReference>